<gene>
    <name evidence="7" type="ORF">Desaf_1460</name>
</gene>
<evidence type="ECO:0000313" key="8">
    <source>
        <dbReference type="Proteomes" id="UP000007844"/>
    </source>
</evidence>
<evidence type="ECO:0000313" key="7">
    <source>
        <dbReference type="EMBL" id="EGJ49797.1"/>
    </source>
</evidence>
<name>F3Z095_DESAF</name>
<dbReference type="SUPFAM" id="SSF48452">
    <property type="entry name" value="TPR-like"/>
    <property type="match status" value="1"/>
</dbReference>
<dbReference type="SMART" id="SM00028">
    <property type="entry name" value="TPR"/>
    <property type="match status" value="3"/>
</dbReference>
<keyword evidence="5" id="KW-0449">Lipoprotein</keyword>
<keyword evidence="1" id="KW-1003">Cell membrane</keyword>
<dbReference type="Gene3D" id="1.25.40.10">
    <property type="entry name" value="Tetratricopeptide repeat domain"/>
    <property type="match status" value="1"/>
</dbReference>
<dbReference type="GO" id="GO:0030288">
    <property type="term" value="C:outer membrane-bounded periplasmic space"/>
    <property type="evidence" value="ECO:0007669"/>
    <property type="project" value="InterPro"/>
</dbReference>
<dbReference type="InterPro" id="IPR019734">
    <property type="entry name" value="TPR_rpt"/>
</dbReference>
<dbReference type="AlphaFoldDB" id="F3Z095"/>
<dbReference type="EMBL" id="CP003221">
    <property type="protein sequence ID" value="EGJ49797.1"/>
    <property type="molecule type" value="Genomic_DNA"/>
</dbReference>
<dbReference type="Gene3D" id="3.40.50.10610">
    <property type="entry name" value="ABC-type transport auxiliary lipoprotein component"/>
    <property type="match status" value="2"/>
</dbReference>
<keyword evidence="8" id="KW-1185">Reference proteome</keyword>
<evidence type="ECO:0000256" key="4">
    <source>
        <dbReference type="ARBA" id="ARBA00023139"/>
    </source>
</evidence>
<evidence type="ECO:0000256" key="3">
    <source>
        <dbReference type="ARBA" id="ARBA00023136"/>
    </source>
</evidence>
<sequence length="399" mass="44204" precursor="true">MRNTLLRPALAYTALALLLTACVGPNARTFSAPSLGYKTLTQRELAGLPEPKDKIIVAVYNFRDQTGQYKFQENVSSFSTAVTQGATAMLIDALRDSGWFVPVERESFNNLITERKIIRANIGKDTELPELLHAPLMLDGGIVAYETNLTSAGLGAEYHGIGGSSQYRKDQVTLYLRASDVLSGAIVQSVSTSKSILSAEVKVGVFRYVEIDRLLEIEAGLSTNEPPQMCVMEAVQKAVVSLIIEGILDGLWDLKDPADMNSPVIKAYLSEKNGDVNRERSAYLLQRSRSALERKEWNRAIESSNEGLGLDPYNDALYATRSEAYAQTDRLDRAMKDAEWAITLNQNNGLAYNNRGYVYERNGDYRLALLDYRKSCSLGYDVGCANSKRLEATKPELVR</sequence>
<evidence type="ECO:0000256" key="1">
    <source>
        <dbReference type="ARBA" id="ARBA00022475"/>
    </source>
</evidence>
<evidence type="ECO:0000256" key="5">
    <source>
        <dbReference type="ARBA" id="ARBA00023288"/>
    </source>
</evidence>
<dbReference type="eggNOG" id="COG0457">
    <property type="taxonomic scope" value="Bacteria"/>
</dbReference>
<dbReference type="Pfam" id="PF03783">
    <property type="entry name" value="CsgG"/>
    <property type="match status" value="1"/>
</dbReference>
<dbReference type="HOGENOM" id="CLU_690235_0_0_7"/>
<dbReference type="InterPro" id="IPR005534">
    <property type="entry name" value="Curli_assmbl/transp-comp_CsgG"/>
</dbReference>
<accession>F3Z095</accession>
<feature type="signal peptide" evidence="6">
    <location>
        <begin position="1"/>
        <end position="27"/>
    </location>
</feature>
<feature type="chain" id="PRO_5003308864" evidence="6">
    <location>
        <begin position="28"/>
        <end position="399"/>
    </location>
</feature>
<dbReference type="RefSeq" id="WP_014259585.1">
    <property type="nucleotide sequence ID" value="NC_016629.1"/>
</dbReference>
<dbReference type="Pfam" id="PF13181">
    <property type="entry name" value="TPR_8"/>
    <property type="match status" value="1"/>
</dbReference>
<reference evidence="7 8" key="1">
    <citation type="journal article" date="2011" name="J. Bacteriol.">
        <title>Genome sequence of the mercury-methylating and pleomorphic Desulfovibrio africanus Strain Walvis Bay.</title>
        <authorList>
            <person name="Brown S.D."/>
            <person name="Wall J.D."/>
            <person name="Kucken A.M."/>
            <person name="Gilmour C.C."/>
            <person name="Podar M."/>
            <person name="Brandt C.C."/>
            <person name="Teshima H."/>
            <person name="Detter J.C."/>
            <person name="Han C.S."/>
            <person name="Land M.L."/>
            <person name="Lucas S."/>
            <person name="Han J."/>
            <person name="Pennacchio L."/>
            <person name="Nolan M."/>
            <person name="Pitluck S."/>
            <person name="Woyke T."/>
            <person name="Goodwin L."/>
            <person name="Palumbo A.V."/>
            <person name="Elias D.A."/>
        </authorList>
    </citation>
    <scope>NUCLEOTIDE SEQUENCE [LARGE SCALE GENOMIC DNA]</scope>
    <source>
        <strain evidence="7 8">Walvis Bay</strain>
    </source>
</reference>
<dbReference type="eggNOG" id="COG1462">
    <property type="taxonomic scope" value="Bacteria"/>
</dbReference>
<dbReference type="KEGG" id="daf:Desaf_1460"/>
<dbReference type="Proteomes" id="UP000007844">
    <property type="component" value="Chromosome"/>
</dbReference>
<dbReference type="InterPro" id="IPR011990">
    <property type="entry name" value="TPR-like_helical_dom_sf"/>
</dbReference>
<dbReference type="STRING" id="690850.Desaf_1460"/>
<evidence type="ECO:0000256" key="6">
    <source>
        <dbReference type="SAM" id="SignalP"/>
    </source>
</evidence>
<protein>
    <submittedName>
        <fullName evidence="7">Curli production assembly/transport component CsgG</fullName>
    </submittedName>
</protein>
<dbReference type="PROSITE" id="PS51257">
    <property type="entry name" value="PROKAR_LIPOPROTEIN"/>
    <property type="match status" value="1"/>
</dbReference>
<keyword evidence="4" id="KW-0564">Palmitate</keyword>
<dbReference type="PANTHER" id="PTHR41164:SF1">
    <property type="entry name" value="CURLI PRODUCTION ASSEMBLY_TRANSPORT COMPONENT CSGG"/>
    <property type="match status" value="1"/>
</dbReference>
<keyword evidence="3" id="KW-0472">Membrane</keyword>
<keyword evidence="2 6" id="KW-0732">Signal</keyword>
<dbReference type="PANTHER" id="PTHR41164">
    <property type="entry name" value="CURLI PRODUCTION ASSEMBLY/TRANSPORT COMPONENT CSGG"/>
    <property type="match status" value="1"/>
</dbReference>
<proteinExistence type="predicted"/>
<evidence type="ECO:0000256" key="2">
    <source>
        <dbReference type="ARBA" id="ARBA00022729"/>
    </source>
</evidence>
<organism evidence="7 8">
    <name type="scientific">Desulfocurvibacter africanus subsp. africanus str. Walvis Bay</name>
    <dbReference type="NCBI Taxonomy" id="690850"/>
    <lineage>
        <taxon>Bacteria</taxon>
        <taxon>Pseudomonadati</taxon>
        <taxon>Thermodesulfobacteriota</taxon>
        <taxon>Desulfovibrionia</taxon>
        <taxon>Desulfovibrionales</taxon>
        <taxon>Desulfovibrionaceae</taxon>
        <taxon>Desulfocurvibacter</taxon>
    </lineage>
</organism>